<gene>
    <name evidence="3" type="ORF">AVEN_12423_1</name>
    <name evidence="1" type="ORF">AVEN_172395_1</name>
    <name evidence="2" type="ORF">AVEN_172989_1</name>
    <name evidence="4" type="ORF">AVEN_19813_1</name>
</gene>
<dbReference type="Proteomes" id="UP000499080">
    <property type="component" value="Unassembled WGS sequence"/>
</dbReference>
<evidence type="ECO:0000313" key="5">
    <source>
        <dbReference type="Proteomes" id="UP000499080"/>
    </source>
</evidence>
<evidence type="ECO:0000313" key="2">
    <source>
        <dbReference type="EMBL" id="GBN82421.1"/>
    </source>
</evidence>
<proteinExistence type="predicted"/>
<dbReference type="EMBL" id="BGPR01149640">
    <property type="protein sequence ID" value="GBN82692.1"/>
    <property type="molecule type" value="Genomic_DNA"/>
</dbReference>
<evidence type="ECO:0000313" key="1">
    <source>
        <dbReference type="EMBL" id="GBN82416.1"/>
    </source>
</evidence>
<comment type="caution">
    <text evidence="1">The sequence shown here is derived from an EMBL/GenBank/DDBJ whole genome shotgun (WGS) entry which is preliminary data.</text>
</comment>
<accession>A0A4Y2S4A5</accession>
<name>A0A4Y2S4A5_ARAVE</name>
<reference evidence="1 5" key="1">
    <citation type="journal article" date="2019" name="Sci. Rep.">
        <title>Orb-weaving spider Araneus ventricosus genome elucidates the spidroin gene catalogue.</title>
        <authorList>
            <person name="Kono N."/>
            <person name="Nakamura H."/>
            <person name="Ohtoshi R."/>
            <person name="Moran D.A.P."/>
            <person name="Shinohara A."/>
            <person name="Yoshida Y."/>
            <person name="Fujiwara M."/>
            <person name="Mori M."/>
            <person name="Tomita M."/>
            <person name="Arakawa K."/>
        </authorList>
    </citation>
    <scope>NUCLEOTIDE SEQUENCE [LARGE SCALE GENOMIC DNA]</scope>
</reference>
<dbReference type="AlphaFoldDB" id="A0A4Y2S4A5"/>
<organism evidence="1 5">
    <name type="scientific">Araneus ventricosus</name>
    <name type="common">Orbweaver spider</name>
    <name type="synonym">Epeira ventricosa</name>
    <dbReference type="NCBI Taxonomy" id="182803"/>
    <lineage>
        <taxon>Eukaryota</taxon>
        <taxon>Metazoa</taxon>
        <taxon>Ecdysozoa</taxon>
        <taxon>Arthropoda</taxon>
        <taxon>Chelicerata</taxon>
        <taxon>Arachnida</taxon>
        <taxon>Araneae</taxon>
        <taxon>Araneomorphae</taxon>
        <taxon>Entelegynae</taxon>
        <taxon>Araneoidea</taxon>
        <taxon>Araneidae</taxon>
        <taxon>Araneus</taxon>
    </lineage>
</organism>
<evidence type="ECO:0000313" key="3">
    <source>
        <dbReference type="EMBL" id="GBN82691.1"/>
    </source>
</evidence>
<dbReference type="EMBL" id="BGPR01149639">
    <property type="protein sequence ID" value="GBN82691.1"/>
    <property type="molecule type" value="Genomic_DNA"/>
</dbReference>
<sequence length="117" mass="13294">MLLIGASHDLSNLALLLYYCHEKNPRYQTCLWRALWKRDTPLHFGSVGKGFISFGADRTDGSLVSLCTRDENEFSSNKVCLFRQMLRLIYPFTSVASSQYPAISLIVIECRSDQPSL</sequence>
<evidence type="ECO:0000313" key="4">
    <source>
        <dbReference type="EMBL" id="GBN82692.1"/>
    </source>
</evidence>
<dbReference type="EMBL" id="BGPR01149480">
    <property type="protein sequence ID" value="GBN82416.1"/>
    <property type="molecule type" value="Genomic_DNA"/>
</dbReference>
<protein>
    <submittedName>
        <fullName evidence="1">Uncharacterized protein</fullName>
    </submittedName>
</protein>
<keyword evidence="5" id="KW-1185">Reference proteome</keyword>
<dbReference type="EMBL" id="BGPR01149482">
    <property type="protein sequence ID" value="GBN82421.1"/>
    <property type="molecule type" value="Genomic_DNA"/>
</dbReference>